<comment type="subunit">
    <text evidence="3">Component of the ER membrane protein complex (EMC).</text>
</comment>
<dbReference type="Pfam" id="PF07774">
    <property type="entry name" value="EMC1_C"/>
    <property type="match status" value="1"/>
</dbReference>
<evidence type="ECO:0000256" key="2">
    <source>
        <dbReference type="ARBA" id="ARBA00007904"/>
    </source>
</evidence>
<dbReference type="OMA" id="CENDGVA"/>
<name>A0A075ASF4_ROZAC</name>
<evidence type="ECO:0000256" key="6">
    <source>
        <dbReference type="ARBA" id="ARBA00022729"/>
    </source>
</evidence>
<keyword evidence="10" id="KW-0325">Glycoprotein</keyword>
<evidence type="ECO:0000256" key="5">
    <source>
        <dbReference type="ARBA" id="ARBA00022692"/>
    </source>
</evidence>
<dbReference type="EMBL" id="KE561071">
    <property type="protein sequence ID" value="EPZ33211.1"/>
    <property type="molecule type" value="Genomic_DNA"/>
</dbReference>
<comment type="similarity">
    <text evidence="2">Belongs to the EMC1 family.</text>
</comment>
<evidence type="ECO:0000259" key="11">
    <source>
        <dbReference type="Pfam" id="PF07774"/>
    </source>
</evidence>
<keyword evidence="6" id="KW-0732">Signal</keyword>
<dbReference type="AlphaFoldDB" id="A0A075ASF4"/>
<dbReference type="GO" id="GO:0072546">
    <property type="term" value="C:EMC complex"/>
    <property type="evidence" value="ECO:0007669"/>
    <property type="project" value="InterPro"/>
</dbReference>
<reference evidence="12 13" key="1">
    <citation type="journal article" date="2013" name="Curr. Biol.">
        <title>Shared signatures of parasitism and phylogenomics unite Cryptomycota and microsporidia.</title>
        <authorList>
            <person name="James T.Y."/>
            <person name="Pelin A."/>
            <person name="Bonen L."/>
            <person name="Ahrendt S."/>
            <person name="Sain D."/>
            <person name="Corradi N."/>
            <person name="Stajich J.E."/>
        </authorList>
    </citation>
    <scope>NUCLEOTIDE SEQUENCE [LARGE SCALE GENOMIC DNA]</scope>
    <source>
        <strain evidence="12 13">CSF55</strain>
    </source>
</reference>
<gene>
    <name evidence="12" type="ORF">O9G_001180</name>
</gene>
<accession>A0A075ASF4</accession>
<dbReference type="OrthoDB" id="2425678at2759"/>
<dbReference type="InterPro" id="IPR011047">
    <property type="entry name" value="Quinoprotein_ADH-like_sf"/>
</dbReference>
<keyword evidence="9" id="KW-0472">Membrane</keyword>
<proteinExistence type="inferred from homology"/>
<evidence type="ECO:0000313" key="12">
    <source>
        <dbReference type="EMBL" id="EPZ33211.1"/>
    </source>
</evidence>
<evidence type="ECO:0000256" key="10">
    <source>
        <dbReference type="ARBA" id="ARBA00023180"/>
    </source>
</evidence>
<keyword evidence="5" id="KW-0812">Transmembrane</keyword>
<dbReference type="SUPFAM" id="SSF50998">
    <property type="entry name" value="Quinoprotein alcohol dehydrogenase-like"/>
    <property type="match status" value="1"/>
</dbReference>
<dbReference type="PANTHER" id="PTHR21573:SF0">
    <property type="entry name" value="ER MEMBRANE PROTEIN COMPLEX SUBUNIT 1"/>
    <property type="match status" value="1"/>
</dbReference>
<dbReference type="GO" id="GO:0034975">
    <property type="term" value="P:protein folding in endoplasmic reticulum"/>
    <property type="evidence" value="ECO:0007669"/>
    <property type="project" value="TreeGrafter"/>
</dbReference>
<evidence type="ECO:0000256" key="1">
    <source>
        <dbReference type="ARBA" id="ARBA00004115"/>
    </source>
</evidence>
<dbReference type="InterPro" id="IPR026895">
    <property type="entry name" value="EMC1"/>
</dbReference>
<evidence type="ECO:0000256" key="9">
    <source>
        <dbReference type="ARBA" id="ARBA00023136"/>
    </source>
</evidence>
<organism evidence="12 13">
    <name type="scientific">Rozella allomycis (strain CSF55)</name>
    <dbReference type="NCBI Taxonomy" id="988480"/>
    <lineage>
        <taxon>Eukaryota</taxon>
        <taxon>Fungi</taxon>
        <taxon>Fungi incertae sedis</taxon>
        <taxon>Cryptomycota</taxon>
        <taxon>Cryptomycota incertae sedis</taxon>
        <taxon>Rozella</taxon>
    </lineage>
</organism>
<keyword evidence="7" id="KW-0256">Endoplasmic reticulum</keyword>
<evidence type="ECO:0000256" key="4">
    <source>
        <dbReference type="ARBA" id="ARBA00020824"/>
    </source>
</evidence>
<evidence type="ECO:0000256" key="7">
    <source>
        <dbReference type="ARBA" id="ARBA00022824"/>
    </source>
</evidence>
<dbReference type="Proteomes" id="UP000030755">
    <property type="component" value="Unassembled WGS sequence"/>
</dbReference>
<comment type="subcellular location">
    <subcellularLocation>
        <location evidence="1">Endoplasmic reticulum membrane</location>
        <topology evidence="1">Single-pass type I membrane protein</topology>
    </subcellularLocation>
</comment>
<protein>
    <recommendedName>
        <fullName evidence="4">ER membrane protein complex subunit 1</fullName>
    </recommendedName>
</protein>
<evidence type="ECO:0000256" key="8">
    <source>
        <dbReference type="ARBA" id="ARBA00022989"/>
    </source>
</evidence>
<dbReference type="PANTHER" id="PTHR21573">
    <property type="entry name" value="ER MEMBRANE PROTEIN COMPLEX SUBUNIT 1"/>
    <property type="match status" value="1"/>
</dbReference>
<dbReference type="STRING" id="988480.A0A075ASF4"/>
<dbReference type="HOGENOM" id="CLU_467041_0_0_1"/>
<evidence type="ECO:0000313" key="13">
    <source>
        <dbReference type="Proteomes" id="UP000030755"/>
    </source>
</evidence>
<keyword evidence="13" id="KW-1185">Reference proteome</keyword>
<evidence type="ECO:0000256" key="3">
    <source>
        <dbReference type="ARBA" id="ARBA00011276"/>
    </source>
</evidence>
<feature type="domain" description="ER membrane protein complex subunit 1 C-terminal" evidence="11">
    <location>
        <begin position="381"/>
        <end position="583"/>
    </location>
</feature>
<dbReference type="InterPro" id="IPR011678">
    <property type="entry name" value="EMC1_C"/>
</dbReference>
<sequence length="584" mass="67158">MEVAWDFSGSPIRFDMSTFAMLEDKLRVESDGECCEFNFEGYLVECVKGKCSKQNEKVSPNDNFGPVDNLKLDRDDIKQVIKCENDGVAIVYKDDALKYFVGTEFVWEMNGFLNFPQKISVVNFPKEPNVIEDEVQPESFIENYFERLKSMFKIENLIETDKFGFRKMIVVLTRQGYLIGVDSLTGEVLWQSKEKFKDFYLSKVHIHPEVHAITLDNTLFRFNLLNGSQEELSNVSYSSIINTNRETKDHHKIHGFINDDKVWFSENYMMTPVNYFELKGKSLIGNVIVNSTVNQKWENIYPNSIIKSTKREHVAEILQGKVLGDRTTLFKYTNPNMIAVLTKGNLNDDHAVSIVDTKWGRILTRINIKDSKGPFHLNFLENKLIIIYSGVKSKRTHLVAVDFYDSCDSDKGYQQNYTIDSKICSFDLSFILPVDVKAVGHTNTLQGISTRHFLVLSENGDLFSISKNVLDARRPLHKPNHLESEEGLFQYAPLIKLEEKNIINKNSPIDANEIKSFPTDLESTTVILCTGRDFYMTTWSSQQFDRLSESFQKGLLLSALLTLSVIAIIAQRSHKKKVFKNYWK</sequence>
<keyword evidence="8" id="KW-1133">Transmembrane helix</keyword>